<dbReference type="EMBL" id="AMZH03015827">
    <property type="protein sequence ID" value="RRT45449.1"/>
    <property type="molecule type" value="Genomic_DNA"/>
</dbReference>
<name>A0A426Y119_ENSVE</name>
<dbReference type="Proteomes" id="UP000287651">
    <property type="component" value="Unassembled WGS sequence"/>
</dbReference>
<protein>
    <submittedName>
        <fullName evidence="1">Uncharacterized protein</fullName>
    </submittedName>
</protein>
<accession>A0A426Y119</accession>
<proteinExistence type="predicted"/>
<sequence>MTEITVSVLSVEQVGWTGPAKVRTNHGAESQLFDRRGTVAYVVCRGVPASALSVYLTQP</sequence>
<evidence type="ECO:0000313" key="1">
    <source>
        <dbReference type="EMBL" id="RRT45449.1"/>
    </source>
</evidence>
<evidence type="ECO:0000313" key="2">
    <source>
        <dbReference type="Proteomes" id="UP000287651"/>
    </source>
</evidence>
<comment type="caution">
    <text evidence="1">The sequence shown here is derived from an EMBL/GenBank/DDBJ whole genome shotgun (WGS) entry which is preliminary data.</text>
</comment>
<gene>
    <name evidence="1" type="ORF">B296_00055134</name>
</gene>
<feature type="non-terminal residue" evidence="1">
    <location>
        <position position="59"/>
    </location>
</feature>
<dbReference type="AlphaFoldDB" id="A0A426Y119"/>
<reference evidence="1 2" key="1">
    <citation type="journal article" date="2014" name="Agronomy (Basel)">
        <title>A Draft Genome Sequence for Ensete ventricosum, the Drought-Tolerant Tree Against Hunger.</title>
        <authorList>
            <person name="Harrison J."/>
            <person name="Moore K.A."/>
            <person name="Paszkiewicz K."/>
            <person name="Jones T."/>
            <person name="Grant M."/>
            <person name="Ambacheew D."/>
            <person name="Muzemil S."/>
            <person name="Studholme D.J."/>
        </authorList>
    </citation>
    <scope>NUCLEOTIDE SEQUENCE [LARGE SCALE GENOMIC DNA]</scope>
</reference>
<organism evidence="1 2">
    <name type="scientific">Ensete ventricosum</name>
    <name type="common">Abyssinian banana</name>
    <name type="synonym">Musa ensete</name>
    <dbReference type="NCBI Taxonomy" id="4639"/>
    <lineage>
        <taxon>Eukaryota</taxon>
        <taxon>Viridiplantae</taxon>
        <taxon>Streptophyta</taxon>
        <taxon>Embryophyta</taxon>
        <taxon>Tracheophyta</taxon>
        <taxon>Spermatophyta</taxon>
        <taxon>Magnoliopsida</taxon>
        <taxon>Liliopsida</taxon>
        <taxon>Zingiberales</taxon>
        <taxon>Musaceae</taxon>
        <taxon>Ensete</taxon>
    </lineage>
</organism>